<feature type="compositionally biased region" description="Polar residues" evidence="1">
    <location>
        <begin position="301"/>
        <end position="310"/>
    </location>
</feature>
<feature type="compositionally biased region" description="Basic and acidic residues" evidence="1">
    <location>
        <begin position="240"/>
        <end position="276"/>
    </location>
</feature>
<protein>
    <submittedName>
        <fullName evidence="2">Uncharacterized protein</fullName>
    </submittedName>
</protein>
<feature type="region of interest" description="Disordered" evidence="1">
    <location>
        <begin position="1"/>
        <end position="77"/>
    </location>
</feature>
<feature type="compositionally biased region" description="Low complexity" evidence="1">
    <location>
        <begin position="222"/>
        <end position="239"/>
    </location>
</feature>
<name>A0A9P4PRB6_9PLEO</name>
<keyword evidence="3" id="KW-1185">Reference proteome</keyword>
<dbReference type="Proteomes" id="UP000799764">
    <property type="component" value="Unassembled WGS sequence"/>
</dbReference>
<evidence type="ECO:0000313" key="2">
    <source>
        <dbReference type="EMBL" id="KAF2448772.1"/>
    </source>
</evidence>
<proteinExistence type="predicted"/>
<dbReference type="EMBL" id="MU001495">
    <property type="protein sequence ID" value="KAF2448772.1"/>
    <property type="molecule type" value="Genomic_DNA"/>
</dbReference>
<reference evidence="2" key="1">
    <citation type="journal article" date="2020" name="Stud. Mycol.">
        <title>101 Dothideomycetes genomes: a test case for predicting lifestyles and emergence of pathogens.</title>
        <authorList>
            <person name="Haridas S."/>
            <person name="Albert R."/>
            <person name="Binder M."/>
            <person name="Bloem J."/>
            <person name="Labutti K."/>
            <person name="Salamov A."/>
            <person name="Andreopoulos B."/>
            <person name="Baker S."/>
            <person name="Barry K."/>
            <person name="Bills G."/>
            <person name="Bluhm B."/>
            <person name="Cannon C."/>
            <person name="Castanera R."/>
            <person name="Culley D."/>
            <person name="Daum C."/>
            <person name="Ezra D."/>
            <person name="Gonzalez J."/>
            <person name="Henrissat B."/>
            <person name="Kuo A."/>
            <person name="Liang C."/>
            <person name="Lipzen A."/>
            <person name="Lutzoni F."/>
            <person name="Magnuson J."/>
            <person name="Mondo S."/>
            <person name="Nolan M."/>
            <person name="Ohm R."/>
            <person name="Pangilinan J."/>
            <person name="Park H.-J."/>
            <person name="Ramirez L."/>
            <person name="Alfaro M."/>
            <person name="Sun H."/>
            <person name="Tritt A."/>
            <person name="Yoshinaga Y."/>
            <person name="Zwiers L.-H."/>
            <person name="Turgeon B."/>
            <person name="Goodwin S."/>
            <person name="Spatafora J."/>
            <person name="Crous P."/>
            <person name="Grigoriev I."/>
        </authorList>
    </citation>
    <scope>NUCLEOTIDE SEQUENCE</scope>
    <source>
        <strain evidence="2">CBS 690.94</strain>
    </source>
</reference>
<comment type="caution">
    <text evidence="2">The sequence shown here is derived from an EMBL/GenBank/DDBJ whole genome shotgun (WGS) entry which is preliminary data.</text>
</comment>
<accession>A0A9P4PRB6</accession>
<feature type="compositionally biased region" description="Basic and acidic residues" evidence="1">
    <location>
        <begin position="182"/>
        <end position="192"/>
    </location>
</feature>
<feature type="region of interest" description="Disordered" evidence="1">
    <location>
        <begin position="167"/>
        <end position="208"/>
    </location>
</feature>
<dbReference type="OrthoDB" id="10585632at2759"/>
<sequence>MVSLRPRYNSPPPNLPSRKPVRHVHFEDEVRGRSRQRTSCEKTYHHVDVEEESRGRTRYRYRSRSRSRSRSLSRGQRRLMFRQCKDQDERRGTNYGLRGRLDDDFHRTGKPYKYDAARGEDRRHSETPLYHDRTKRKTYSDNLQEHLRYLEEIRNPQKKRHYYYYPENEHSSYRNSYRNKARTKDDTYDRLPRHGTCPRYSPPHGSYDTYHFPKDNFYKYDSYSSSSRSSSRPSSTPRESYPRRDPVYDPKYEYYRYQREPSRSRYDTTPQRRDSSRQYYFRRTKAPEGRSARTSWLPASDRSSYESSNGDGPGGVRIRVRYRRWV</sequence>
<organism evidence="2 3">
    <name type="scientific">Karstenula rhodostoma CBS 690.94</name>
    <dbReference type="NCBI Taxonomy" id="1392251"/>
    <lineage>
        <taxon>Eukaryota</taxon>
        <taxon>Fungi</taxon>
        <taxon>Dikarya</taxon>
        <taxon>Ascomycota</taxon>
        <taxon>Pezizomycotina</taxon>
        <taxon>Dothideomycetes</taxon>
        <taxon>Pleosporomycetidae</taxon>
        <taxon>Pleosporales</taxon>
        <taxon>Massarineae</taxon>
        <taxon>Didymosphaeriaceae</taxon>
        <taxon>Karstenula</taxon>
    </lineage>
</organism>
<gene>
    <name evidence="2" type="ORF">P171DRAFT_509062</name>
</gene>
<feature type="compositionally biased region" description="Basic and acidic residues" evidence="1">
    <location>
        <begin position="24"/>
        <end position="55"/>
    </location>
</feature>
<dbReference type="AlphaFoldDB" id="A0A9P4PRB6"/>
<evidence type="ECO:0000256" key="1">
    <source>
        <dbReference type="SAM" id="MobiDB-lite"/>
    </source>
</evidence>
<evidence type="ECO:0000313" key="3">
    <source>
        <dbReference type="Proteomes" id="UP000799764"/>
    </source>
</evidence>
<feature type="compositionally biased region" description="Basic residues" evidence="1">
    <location>
        <begin position="56"/>
        <end position="77"/>
    </location>
</feature>
<feature type="region of interest" description="Disordered" evidence="1">
    <location>
        <begin position="222"/>
        <end position="316"/>
    </location>
</feature>